<name>A0A820QR15_9BILA</name>
<dbReference type="AlphaFoldDB" id="A0A820QR15"/>
<evidence type="ECO:0000313" key="2">
    <source>
        <dbReference type="Proteomes" id="UP000663844"/>
    </source>
</evidence>
<dbReference type="InterPro" id="IPR052907">
    <property type="entry name" value="Beta-lactamase/esterase"/>
</dbReference>
<gene>
    <name evidence="1" type="ORF">OXD698_LOCUS52830</name>
</gene>
<proteinExistence type="predicted"/>
<dbReference type="Gene3D" id="3.40.710.10">
    <property type="entry name" value="DD-peptidase/beta-lactamase superfamily"/>
    <property type="match status" value="1"/>
</dbReference>
<sequence length="141" mass="15941">VDPQHRSYSQFVRDELDQEYYVGIPDNDIDKYVAPLFEKAIEEEIPDSIADQTLSCSGALPLGQSEMIYNKPEIHRAILPAVNGITNARTLARIYSLLIGDVYENEKILKCLLSQKTLSEAIKNITPQNELDQTLYQIPTT</sequence>
<feature type="non-terminal residue" evidence="1">
    <location>
        <position position="1"/>
    </location>
</feature>
<dbReference type="InterPro" id="IPR012338">
    <property type="entry name" value="Beta-lactam/transpept-like"/>
</dbReference>
<organism evidence="1 2">
    <name type="scientific">Adineta steineri</name>
    <dbReference type="NCBI Taxonomy" id="433720"/>
    <lineage>
        <taxon>Eukaryota</taxon>
        <taxon>Metazoa</taxon>
        <taxon>Spiralia</taxon>
        <taxon>Gnathifera</taxon>
        <taxon>Rotifera</taxon>
        <taxon>Eurotatoria</taxon>
        <taxon>Bdelloidea</taxon>
        <taxon>Adinetida</taxon>
        <taxon>Adinetidae</taxon>
        <taxon>Adineta</taxon>
    </lineage>
</organism>
<evidence type="ECO:0000313" key="1">
    <source>
        <dbReference type="EMBL" id="CAF4424193.1"/>
    </source>
</evidence>
<reference evidence="1" key="1">
    <citation type="submission" date="2021-02" db="EMBL/GenBank/DDBJ databases">
        <authorList>
            <person name="Nowell W R."/>
        </authorList>
    </citation>
    <scope>NUCLEOTIDE SEQUENCE</scope>
</reference>
<protein>
    <submittedName>
        <fullName evidence="1">Uncharacterized protein</fullName>
    </submittedName>
</protein>
<dbReference type="EMBL" id="CAJOAZ010029315">
    <property type="protein sequence ID" value="CAF4424193.1"/>
    <property type="molecule type" value="Genomic_DNA"/>
</dbReference>
<dbReference type="PANTHER" id="PTHR43319">
    <property type="entry name" value="BETA-LACTAMASE-RELATED"/>
    <property type="match status" value="1"/>
</dbReference>
<comment type="caution">
    <text evidence="1">The sequence shown here is derived from an EMBL/GenBank/DDBJ whole genome shotgun (WGS) entry which is preliminary data.</text>
</comment>
<accession>A0A820QR15</accession>
<dbReference type="Proteomes" id="UP000663844">
    <property type="component" value="Unassembled WGS sequence"/>
</dbReference>
<dbReference type="PANTHER" id="PTHR43319:SF3">
    <property type="entry name" value="BETA-LACTAMASE-RELATED DOMAIN-CONTAINING PROTEIN"/>
    <property type="match status" value="1"/>
</dbReference>
<feature type="non-terminal residue" evidence="1">
    <location>
        <position position="141"/>
    </location>
</feature>